<comment type="caution">
    <text evidence="2">The sequence shown here is derived from an EMBL/GenBank/DDBJ whole genome shotgun (WGS) entry which is preliminary data.</text>
</comment>
<dbReference type="Proteomes" id="UP001235269">
    <property type="component" value="Unassembled WGS sequence"/>
</dbReference>
<evidence type="ECO:0000256" key="1">
    <source>
        <dbReference type="SAM" id="SignalP"/>
    </source>
</evidence>
<dbReference type="EMBL" id="JAUSWH010000002">
    <property type="protein sequence ID" value="MDQ0454691.1"/>
    <property type="molecule type" value="Genomic_DNA"/>
</dbReference>
<evidence type="ECO:0000313" key="2">
    <source>
        <dbReference type="EMBL" id="MDQ0454691.1"/>
    </source>
</evidence>
<protein>
    <submittedName>
        <fullName evidence="2">Uncharacterized protein</fullName>
    </submittedName>
</protein>
<keyword evidence="3" id="KW-1185">Reference proteome</keyword>
<sequence length="182" mass="20318">MIELKPDLLISAASALFALLSAAFALHSARQAKRQADAVLGDIPPSFSVYQRDFEEFTSHATIVIEIVNHNRRPMLIHELALDYREGIIVFEDGKDTASAIISLLRASRNRAHRFDIPLRLAGCGPNMQPEKVGLTFCCSWQSEVPRRPVEFGVRGEFLLDGDRTVYLGYGSTIIEPPKHGW</sequence>
<accession>A0ABU0I8Y3</accession>
<organism evidence="2 3">
    <name type="scientific">Rhizobium paknamense</name>
    <dbReference type="NCBI Taxonomy" id="1206817"/>
    <lineage>
        <taxon>Bacteria</taxon>
        <taxon>Pseudomonadati</taxon>
        <taxon>Pseudomonadota</taxon>
        <taxon>Alphaproteobacteria</taxon>
        <taxon>Hyphomicrobiales</taxon>
        <taxon>Rhizobiaceae</taxon>
        <taxon>Rhizobium/Agrobacterium group</taxon>
        <taxon>Rhizobium</taxon>
    </lineage>
</organism>
<gene>
    <name evidence="2" type="ORF">QO005_001018</name>
</gene>
<keyword evidence="1" id="KW-0732">Signal</keyword>
<evidence type="ECO:0000313" key="3">
    <source>
        <dbReference type="Proteomes" id="UP001235269"/>
    </source>
</evidence>
<feature type="signal peptide" evidence="1">
    <location>
        <begin position="1"/>
        <end position="25"/>
    </location>
</feature>
<name>A0ABU0I8Y3_9HYPH</name>
<dbReference type="RefSeq" id="WP_307156896.1">
    <property type="nucleotide sequence ID" value="NZ_JAUSWH010000002.1"/>
</dbReference>
<feature type="chain" id="PRO_5046549620" evidence="1">
    <location>
        <begin position="26"/>
        <end position="182"/>
    </location>
</feature>
<reference evidence="2 3" key="1">
    <citation type="submission" date="2023-07" db="EMBL/GenBank/DDBJ databases">
        <title>Genomic Encyclopedia of Type Strains, Phase IV (KMG-IV): sequencing the most valuable type-strain genomes for metagenomic binning, comparative biology and taxonomic classification.</title>
        <authorList>
            <person name="Goeker M."/>
        </authorList>
    </citation>
    <scope>NUCLEOTIDE SEQUENCE [LARGE SCALE GENOMIC DNA]</scope>
    <source>
        <strain evidence="2 3">DSM 100301</strain>
    </source>
</reference>
<proteinExistence type="predicted"/>